<dbReference type="GO" id="GO:0006207">
    <property type="term" value="P:'de novo' pyrimidine nucleobase biosynthetic process"/>
    <property type="evidence" value="ECO:0007669"/>
    <property type="project" value="InterPro"/>
</dbReference>
<comment type="similarity">
    <text evidence="6">Belongs to the formaldehyde-activating enzyme family.</text>
</comment>
<evidence type="ECO:0000256" key="2">
    <source>
        <dbReference type="ARBA" id="ARBA00023268"/>
    </source>
</evidence>
<dbReference type="InterPro" id="IPR014826">
    <property type="entry name" value="HCHO-activating_enzyme"/>
</dbReference>
<feature type="binding site" evidence="7">
    <location>
        <position position="22"/>
    </location>
    <ligand>
        <name>substrate</name>
    </ligand>
</feature>
<comment type="similarity">
    <text evidence="7">In the C-terminal section; belongs to the HPS/KGPDC family. HPS subfamily.</text>
</comment>
<dbReference type="NCBIfam" id="NF009833">
    <property type="entry name" value="PRK13307.1"/>
    <property type="match status" value="1"/>
</dbReference>
<comment type="caution">
    <text evidence="9">The sequence shown here is derived from an EMBL/GenBank/DDBJ whole genome shotgun (WGS) entry which is preliminary data.</text>
</comment>
<protein>
    <recommendedName>
        <fullName evidence="7">Bifunctional enzyme Fae/Hps</fullName>
    </recommendedName>
    <domain>
        <recommendedName>
            <fullName evidence="7">5,6,7,8-tetrahydromethanopterin hydro-lyase</fullName>
            <ecNumber evidence="7">4.2.1.147</ecNumber>
        </recommendedName>
        <alternativeName>
            <fullName evidence="7">Formaldehyde-activating enzyme</fullName>
            <shortName evidence="7">Fae</shortName>
        </alternativeName>
    </domain>
    <domain>
        <recommendedName>
            <fullName evidence="7">3-hexulose-6-phosphate synthase</fullName>
            <shortName evidence="7">HPS</shortName>
            <ecNumber evidence="7">4.1.2.43</ecNumber>
        </recommendedName>
        <alternativeName>
            <fullName evidence="7">D-arabino-3-hexulose-6-phosphate formaldehyde lyase</fullName>
        </alternativeName>
    </domain>
</protein>
<dbReference type="CDD" id="cd04726">
    <property type="entry name" value="KGPDC_HPS"/>
    <property type="match status" value="1"/>
</dbReference>
<feature type="active site" description="Proton donor" evidence="7">
    <location>
        <position position="20"/>
    </location>
</feature>
<dbReference type="EC" id="4.2.1.147" evidence="7"/>
<dbReference type="AlphaFoldDB" id="A0A162FQY4"/>
<dbReference type="Gene3D" id="3.30.230.60">
    <property type="entry name" value="Formaldehyde-activating enzyme"/>
    <property type="match status" value="1"/>
</dbReference>
<dbReference type="EC" id="4.1.2.43" evidence="7"/>
<dbReference type="InterPro" id="IPR001754">
    <property type="entry name" value="OMPdeCOase_dom"/>
</dbReference>
<feature type="binding site" evidence="7">
    <location>
        <position position="86"/>
    </location>
    <ligand>
        <name>substrate</name>
    </ligand>
</feature>
<organism evidence="9 10">
    <name type="scientific">Methanobrevibacter oralis</name>
    <dbReference type="NCBI Taxonomy" id="66851"/>
    <lineage>
        <taxon>Archaea</taxon>
        <taxon>Methanobacteriati</taxon>
        <taxon>Methanobacteriota</taxon>
        <taxon>Methanomada group</taxon>
        <taxon>Methanobacteria</taxon>
        <taxon>Methanobacteriales</taxon>
        <taxon>Methanobacteriaceae</taxon>
        <taxon>Methanobrevibacter</taxon>
    </lineage>
</organism>
<reference evidence="10" key="1">
    <citation type="journal article" date="2016" name="Genome Announc.">
        <title>Draft Genome Sequences of Methanobrevibacter curvatus DSM11111, Methanobrevibacter cuticularis DSM11139, Methanobrevibacter filiformis DSM11501, and Methanobrevibacter oralis DSM7256.</title>
        <authorList>
            <person name="Poehlein A."/>
            <person name="Seedorf H."/>
        </authorList>
    </citation>
    <scope>NUCLEOTIDE SEQUENCE [LARGE SCALE GENOMIC DNA]</scope>
    <source>
        <strain evidence="10">DSM 7256 / JCM 30027 / ZR</strain>
    </source>
</reference>
<keyword evidence="10" id="KW-1185">Reference proteome</keyword>
<dbReference type="GO" id="GO:0033982">
    <property type="term" value="F:3-dehydro-L-gulonate-6-phosphate decarboxylase activity"/>
    <property type="evidence" value="ECO:0007669"/>
    <property type="project" value="TreeGrafter"/>
</dbReference>
<dbReference type="HAMAP" id="MF_01268">
    <property type="entry name" value="Fae_Hps"/>
    <property type="match status" value="1"/>
</dbReference>
<dbReference type="Proteomes" id="UP000077428">
    <property type="component" value="Unassembled WGS sequence"/>
</dbReference>
<dbReference type="NCBIfam" id="TIGR03126">
    <property type="entry name" value="one_C_fae"/>
    <property type="match status" value="1"/>
</dbReference>
<dbReference type="InterPro" id="IPR020868">
    <property type="entry name" value="Fae/Hps"/>
</dbReference>
<keyword evidence="3 7" id="KW-0119">Carbohydrate metabolism</keyword>
<dbReference type="InterPro" id="IPR020568">
    <property type="entry name" value="Ribosomal_Su5_D2-typ_SF"/>
</dbReference>
<gene>
    <name evidence="9" type="primary">fae</name>
    <name evidence="7" type="synonym">fae-hps</name>
    <name evidence="9" type="ORF">MBORA_03660</name>
</gene>
<dbReference type="FunFam" id="3.30.230.60:FF:000001">
    <property type="entry name" value="5,6,7,8-tetrahydromethanopterin hydro-lyase"/>
    <property type="match status" value="1"/>
</dbReference>
<dbReference type="PATRIC" id="fig|66851.6.peg.421"/>
<evidence type="ECO:0000256" key="4">
    <source>
        <dbReference type="ARBA" id="ARBA00052457"/>
    </source>
</evidence>
<keyword evidence="2 7" id="KW-0511">Multifunctional enzyme</keyword>
<evidence type="ECO:0000256" key="5">
    <source>
        <dbReference type="ARBA" id="ARBA00056998"/>
    </source>
</evidence>
<dbReference type="UniPathway" id="UPA00293"/>
<dbReference type="InterPro" id="IPR013785">
    <property type="entry name" value="Aldolase_TIM"/>
</dbReference>
<dbReference type="PANTHER" id="PTHR35039:SF3">
    <property type="entry name" value="3-KETO-L-GULONATE-6-PHOSPHATE DECARBOXYLASE SGBH-RELATED"/>
    <property type="match status" value="1"/>
</dbReference>
<comment type="function">
    <text evidence="7">Catalyzes the reversible formation of ribulose-5-phosphate and formaldehyde from 3-hexulose-6-phosphate.</text>
</comment>
<comment type="caution">
    <text evidence="7">Lacks conserved residue(s) required for the propagation of feature annotation.</text>
</comment>
<dbReference type="EMBL" id="LWMU01000045">
    <property type="protein sequence ID" value="KZX13790.1"/>
    <property type="molecule type" value="Genomic_DNA"/>
</dbReference>
<dbReference type="SUPFAM" id="SSF54211">
    <property type="entry name" value="Ribosomal protein S5 domain 2-like"/>
    <property type="match status" value="1"/>
</dbReference>
<comment type="function">
    <text evidence="5 7">Catalyzes the condensation of formaldehyde with tetrahydromethanopterin (H(4)MPT) to 5,10-methylenetetrahydromethanopterin.</text>
</comment>
<dbReference type="STRING" id="66851.MBORA_03660"/>
<dbReference type="GO" id="GO:0004590">
    <property type="term" value="F:orotidine-5'-phosphate decarboxylase activity"/>
    <property type="evidence" value="ECO:0007669"/>
    <property type="project" value="InterPro"/>
</dbReference>
<dbReference type="SUPFAM" id="SSF51366">
    <property type="entry name" value="Ribulose-phoshate binding barrel"/>
    <property type="match status" value="1"/>
</dbReference>
<feature type="region of interest" description="Formaldehyde-activating enzyme" evidence="7">
    <location>
        <begin position="1"/>
        <end position="164"/>
    </location>
</feature>
<comment type="similarity">
    <text evidence="7">In the N-terminal section; belongs to the formaldehyde-activating enzyme family.</text>
</comment>
<comment type="catalytic activity">
    <reaction evidence="7">
        <text>D-ribulose 5-phosphate + formaldehyde = D-arabino-hex-3-ulose 6-phosphate</text>
        <dbReference type="Rhea" id="RHEA:25201"/>
        <dbReference type="ChEBI" id="CHEBI:16842"/>
        <dbReference type="ChEBI" id="CHEBI:58121"/>
        <dbReference type="ChEBI" id="CHEBI:58542"/>
        <dbReference type="EC" id="4.1.2.43"/>
    </reaction>
</comment>
<comment type="pathway">
    <text evidence="7">Carbohydrate biosynthesis; D-ribose 5-phosphate biosynthesis.</text>
</comment>
<evidence type="ECO:0000256" key="7">
    <source>
        <dbReference type="HAMAP-Rule" id="MF_01268"/>
    </source>
</evidence>
<dbReference type="InterPro" id="IPR037075">
    <property type="entry name" value="HCHO-activating_enzyme_sf"/>
</dbReference>
<dbReference type="InterPro" id="IPR011060">
    <property type="entry name" value="RibuloseP-bd_barrel"/>
</dbReference>
<evidence type="ECO:0000313" key="9">
    <source>
        <dbReference type="EMBL" id="KZX13790.1"/>
    </source>
</evidence>
<dbReference type="GO" id="GO:0019854">
    <property type="term" value="P:L-ascorbic acid catabolic process"/>
    <property type="evidence" value="ECO:0007669"/>
    <property type="project" value="TreeGrafter"/>
</dbReference>
<evidence type="ECO:0000256" key="3">
    <source>
        <dbReference type="ARBA" id="ARBA00023277"/>
    </source>
</evidence>
<accession>A0A162FQY4</accession>
<dbReference type="InterPro" id="IPR041710">
    <property type="entry name" value="HPS/KGPDC"/>
</dbReference>
<keyword evidence="1 7" id="KW-0456">Lyase</keyword>
<feature type="region of interest" description="3-hexulose-6-phosphate synthase" evidence="7">
    <location>
        <begin position="165"/>
        <end position="411"/>
    </location>
</feature>
<feature type="domain" description="Orotidine 5'-phosphate decarboxylase" evidence="8">
    <location>
        <begin position="177"/>
        <end position="389"/>
    </location>
</feature>
<dbReference type="Pfam" id="PF00215">
    <property type="entry name" value="OMPdecase"/>
    <property type="match status" value="1"/>
</dbReference>
<dbReference type="Gene3D" id="3.20.20.70">
    <property type="entry name" value="Aldolase class I"/>
    <property type="match status" value="1"/>
</dbReference>
<name>A0A162FQY4_METOA</name>
<comment type="catalytic activity">
    <reaction evidence="4 7">
        <text>5,6,7,8-tetrahydromethanopterin + formaldehyde = 5,10-methylenetetrahydromethanopterin + H2O</text>
        <dbReference type="Rhea" id="RHEA:24678"/>
        <dbReference type="ChEBI" id="CHEBI:15377"/>
        <dbReference type="ChEBI" id="CHEBI:16842"/>
        <dbReference type="ChEBI" id="CHEBI:57818"/>
        <dbReference type="ChEBI" id="CHEBI:58103"/>
        <dbReference type="EC" id="4.2.1.147"/>
    </reaction>
</comment>
<dbReference type="PANTHER" id="PTHR35039">
    <property type="entry name" value="3-KETO-L-GULONATE-6-PHOSPHATE DECARBOXYLASE SGBH-RELATED"/>
    <property type="match status" value="1"/>
</dbReference>
<sequence length="411" mass="44797">MDPMYRIGEALIGDGAELAHVDLLIGDKLGPVGQAFANGLSNLSVGHTPLTSVIRPNLMTKPATLIIPKVSVGDLEDASKIFGPAQTAVARAVADSVEDGYIPKEIVEDIVLNVSVFIDPSAKDFRKIYQYNYGATKLAIRRAMSGYPSIDKVLAEKDRGTHPIMGFRVQKLWSPPYLQVALDLDNLDAMAKIIADLPDKERVLIEAGTPLVKKFGVGVVAKIRELRPDAFIIADLKTLDVGRVEVKMAADETADAIAISGLGTIESIKKAIHETQKQGIYSILDMMNVSNFEEKLSQLPDDLKPDVVLLHRNVDLETYKSEKGEDTSEMTEWGNIKEIKKLIANGLVAVAGGITPDKVEEATSKGADIIIAGRYIIGSRDVRRSAQDFLAHFPQDPDSMRLALDEDEQVN</sequence>
<dbReference type="GO" id="GO:0016840">
    <property type="term" value="F:carbon-nitrogen lyase activity"/>
    <property type="evidence" value="ECO:0007669"/>
    <property type="project" value="InterPro"/>
</dbReference>
<evidence type="ECO:0000256" key="6">
    <source>
        <dbReference type="ARBA" id="ARBA00061519"/>
    </source>
</evidence>
<dbReference type="SMART" id="SM00934">
    <property type="entry name" value="OMPdecase"/>
    <property type="match status" value="1"/>
</dbReference>
<dbReference type="GO" id="GO:0016836">
    <property type="term" value="F:hydro-lyase activity"/>
    <property type="evidence" value="ECO:0007669"/>
    <property type="project" value="UniProtKB-UniRule"/>
</dbReference>
<evidence type="ECO:0000259" key="8">
    <source>
        <dbReference type="SMART" id="SM00934"/>
    </source>
</evidence>
<feature type="binding site" evidence="7">
    <location>
        <position position="69"/>
    </location>
    <ligand>
        <name>substrate</name>
    </ligand>
</feature>
<evidence type="ECO:0000313" key="10">
    <source>
        <dbReference type="Proteomes" id="UP000077428"/>
    </source>
</evidence>
<dbReference type="GO" id="GO:0016051">
    <property type="term" value="P:carbohydrate biosynthetic process"/>
    <property type="evidence" value="ECO:0007669"/>
    <property type="project" value="UniProtKB-UniRule"/>
</dbReference>
<dbReference type="GO" id="GO:0043801">
    <property type="term" value="F:hexulose-6-phosphate synthase activity"/>
    <property type="evidence" value="ECO:0007669"/>
    <property type="project" value="UniProtKB-UniRule"/>
</dbReference>
<evidence type="ECO:0000256" key="1">
    <source>
        <dbReference type="ARBA" id="ARBA00023239"/>
    </source>
</evidence>
<proteinExistence type="inferred from homology"/>
<dbReference type="Pfam" id="PF08714">
    <property type="entry name" value="Fae"/>
    <property type="match status" value="1"/>
</dbReference>